<feature type="transmembrane region" description="Helical" evidence="1">
    <location>
        <begin position="7"/>
        <end position="33"/>
    </location>
</feature>
<evidence type="ECO:0000313" key="2">
    <source>
        <dbReference type="EMBL" id="QRD01811.1"/>
    </source>
</evidence>
<accession>A0A7U2FF73</accession>
<feature type="transmembrane region" description="Helical" evidence="1">
    <location>
        <begin position="75"/>
        <end position="95"/>
    </location>
</feature>
<evidence type="ECO:0000313" key="3">
    <source>
        <dbReference type="Proteomes" id="UP000663193"/>
    </source>
</evidence>
<dbReference type="AlphaFoldDB" id="A0A7U2FF73"/>
<dbReference type="KEGG" id="pno:SNOG_04794"/>
<gene>
    <name evidence="2" type="ORF">JI435_047940</name>
</gene>
<keyword evidence="3" id="KW-1185">Reference proteome</keyword>
<sequence length="236" mass="26229">MQYDKLLHLALVPSIVFFLLSLVSVALTTHYWILGDWIVPRDLRVTTDQFNERTQSFRYDDTIVYYVDRETDSTVAAGCLCFGAAIAGMIAWCTLRKPGMDTQLASGKRRFWVLAVIVMSTAGAAAALASLVLHYTEQGSDADGCSSRTWAVSGGKTNTNKYCTREMGSCNLLPMHLRGADRYNASVACNETVVVKWIQLILLLLALIQLAMFSFQARMRRTTRATRMLEPVPKAG</sequence>
<keyword evidence="1" id="KW-0812">Transmembrane</keyword>
<feature type="transmembrane region" description="Helical" evidence="1">
    <location>
        <begin position="111"/>
        <end position="133"/>
    </location>
</feature>
<feature type="transmembrane region" description="Helical" evidence="1">
    <location>
        <begin position="197"/>
        <end position="215"/>
    </location>
</feature>
<keyword evidence="1" id="KW-1133">Transmembrane helix</keyword>
<keyword evidence="1" id="KW-0472">Membrane</keyword>
<reference evidence="3" key="1">
    <citation type="journal article" date="2021" name="BMC Genomics">
        <title>Chromosome-level genome assembly and manually-curated proteome of model necrotroph Parastagonospora nodorum Sn15 reveals a genome-wide trove of candidate effector homologs, and redundancy of virulence-related functions within an accessory chromosome.</title>
        <authorList>
            <person name="Bertazzoni S."/>
            <person name="Jones D.A.B."/>
            <person name="Phan H.T."/>
            <person name="Tan K.-C."/>
            <person name="Hane J.K."/>
        </authorList>
    </citation>
    <scope>NUCLEOTIDE SEQUENCE [LARGE SCALE GENOMIC DNA]</scope>
    <source>
        <strain evidence="3">SN15 / ATCC MYA-4574 / FGSC 10173)</strain>
    </source>
</reference>
<dbReference type="EMBL" id="CP069035">
    <property type="protein sequence ID" value="QRD01811.1"/>
    <property type="molecule type" value="Genomic_DNA"/>
</dbReference>
<protein>
    <submittedName>
        <fullName evidence="2">Uncharacterized protein</fullName>
    </submittedName>
</protein>
<organism evidence="2 3">
    <name type="scientific">Phaeosphaeria nodorum (strain SN15 / ATCC MYA-4574 / FGSC 10173)</name>
    <name type="common">Glume blotch fungus</name>
    <name type="synonym">Parastagonospora nodorum</name>
    <dbReference type="NCBI Taxonomy" id="321614"/>
    <lineage>
        <taxon>Eukaryota</taxon>
        <taxon>Fungi</taxon>
        <taxon>Dikarya</taxon>
        <taxon>Ascomycota</taxon>
        <taxon>Pezizomycotina</taxon>
        <taxon>Dothideomycetes</taxon>
        <taxon>Pleosporomycetidae</taxon>
        <taxon>Pleosporales</taxon>
        <taxon>Pleosporineae</taxon>
        <taxon>Phaeosphaeriaceae</taxon>
        <taxon>Parastagonospora</taxon>
    </lineage>
</organism>
<evidence type="ECO:0000256" key="1">
    <source>
        <dbReference type="SAM" id="Phobius"/>
    </source>
</evidence>
<proteinExistence type="predicted"/>
<dbReference type="OrthoDB" id="3746964at2759"/>
<dbReference type="OMA" id="YCTREMA"/>
<name>A0A7U2FF73_PHANO</name>
<dbReference type="RefSeq" id="XP_001795206.1">
    <property type="nucleotide sequence ID" value="XM_001795154.1"/>
</dbReference>
<dbReference type="VEuPathDB" id="FungiDB:JI435_047940"/>
<dbReference type="Proteomes" id="UP000663193">
    <property type="component" value="Chromosome 13"/>
</dbReference>